<dbReference type="OrthoDB" id="2342176at2759"/>
<evidence type="ECO:0000313" key="4">
    <source>
        <dbReference type="Proteomes" id="UP000275385"/>
    </source>
</evidence>
<feature type="compositionally biased region" description="Low complexity" evidence="1">
    <location>
        <begin position="214"/>
        <end position="232"/>
    </location>
</feature>
<dbReference type="PANTHER" id="PTHR36182">
    <property type="entry name" value="PROTEIN, PUTATIVE (AFU_ORTHOLOGUE AFUA_6G10930)-RELATED"/>
    <property type="match status" value="1"/>
</dbReference>
<accession>A0A420XWF2</accession>
<dbReference type="AlphaFoldDB" id="A0A420XWF2"/>
<evidence type="ECO:0000256" key="2">
    <source>
        <dbReference type="SAM" id="SignalP"/>
    </source>
</evidence>
<gene>
    <name evidence="3" type="ORF">DL546_000357</name>
</gene>
<sequence>MGLSTTISAVAFLAADFAVAHMMMASPVPGGSYVPGSEINTYPIGSKQNLAFIGQAVHAGGSMQASITYDVAPDMNSVWKVIKSWEGGAVAIGQPGNMGDSASAPDPYTYTFEIPDIPAGNATFMWSWMNKVGNREMYAQCAPVVITGNDGPKANYDALPEVFKANIGNDCGTVPAKDVLYPNPGSVIERLNGDTTAFAAPTGAGCQNPTGGSDAQPTGAGADAQGAGASSPVQEGSVATNTNIPGGVFMTAPAGQSTTAVGQAVPTITTFAQDPPAATTMAQSPAFVGTTAAAPPAADPGSGGAMSGSCTSEGEFNCIGGTSYQQCASGRWSVTMPLAAGTKCTGGLGSVLNIVPVRRMVRFTA</sequence>
<dbReference type="STRING" id="177199.A0A420XWF2"/>
<evidence type="ECO:0000256" key="1">
    <source>
        <dbReference type="SAM" id="MobiDB-lite"/>
    </source>
</evidence>
<name>A0A420XWF2_9PEZI</name>
<dbReference type="Proteomes" id="UP000275385">
    <property type="component" value="Unassembled WGS sequence"/>
</dbReference>
<keyword evidence="2" id="KW-0732">Signal</keyword>
<comment type="caution">
    <text evidence="3">The sequence shown here is derived from an EMBL/GenBank/DDBJ whole genome shotgun (WGS) entry which is preliminary data.</text>
</comment>
<evidence type="ECO:0008006" key="5">
    <source>
        <dbReference type="Google" id="ProtNLM"/>
    </source>
</evidence>
<dbReference type="EMBL" id="QVQW01000132">
    <property type="protein sequence ID" value="RKU39916.1"/>
    <property type="molecule type" value="Genomic_DNA"/>
</dbReference>
<reference evidence="3 4" key="1">
    <citation type="submission" date="2018-08" db="EMBL/GenBank/DDBJ databases">
        <title>Draft genome of the lignicolous fungus Coniochaeta pulveracea.</title>
        <authorList>
            <person name="Borstlap C.J."/>
            <person name="De Witt R.N."/>
            <person name="Botha A."/>
            <person name="Volschenk H."/>
        </authorList>
    </citation>
    <scope>NUCLEOTIDE SEQUENCE [LARGE SCALE GENOMIC DNA]</scope>
    <source>
        <strain evidence="3 4">CAB683</strain>
    </source>
</reference>
<dbReference type="PANTHER" id="PTHR36182:SF2">
    <property type="entry name" value="LYTIC POLYSACCHARIDE MONOOXYGENASE"/>
    <property type="match status" value="1"/>
</dbReference>
<feature type="signal peptide" evidence="2">
    <location>
        <begin position="1"/>
        <end position="20"/>
    </location>
</feature>
<evidence type="ECO:0000313" key="3">
    <source>
        <dbReference type="EMBL" id="RKU39916.1"/>
    </source>
</evidence>
<feature type="region of interest" description="Disordered" evidence="1">
    <location>
        <begin position="199"/>
        <end position="236"/>
    </location>
</feature>
<organism evidence="3 4">
    <name type="scientific">Coniochaeta pulveracea</name>
    <dbReference type="NCBI Taxonomy" id="177199"/>
    <lineage>
        <taxon>Eukaryota</taxon>
        <taxon>Fungi</taxon>
        <taxon>Dikarya</taxon>
        <taxon>Ascomycota</taxon>
        <taxon>Pezizomycotina</taxon>
        <taxon>Sordariomycetes</taxon>
        <taxon>Sordariomycetidae</taxon>
        <taxon>Coniochaetales</taxon>
        <taxon>Coniochaetaceae</taxon>
        <taxon>Coniochaeta</taxon>
    </lineage>
</organism>
<keyword evidence="4" id="KW-1185">Reference proteome</keyword>
<dbReference type="Gene3D" id="2.70.50.70">
    <property type="match status" value="1"/>
</dbReference>
<feature type="chain" id="PRO_5018982275" description="Chitin-binding type-4 domain-containing protein" evidence="2">
    <location>
        <begin position="21"/>
        <end position="365"/>
    </location>
</feature>
<proteinExistence type="predicted"/>
<protein>
    <recommendedName>
        <fullName evidence="5">Chitin-binding type-4 domain-containing protein</fullName>
    </recommendedName>
</protein>